<dbReference type="Pfam" id="PF00149">
    <property type="entry name" value="Metallophos"/>
    <property type="match status" value="1"/>
</dbReference>
<feature type="domain" description="Calcineurin-like phosphoesterase" evidence="6">
    <location>
        <begin position="4"/>
        <end position="208"/>
    </location>
</feature>
<evidence type="ECO:0000256" key="1">
    <source>
        <dbReference type="ARBA" id="ARBA00022723"/>
    </source>
</evidence>
<dbReference type="Gene3D" id="3.60.21.10">
    <property type="match status" value="1"/>
</dbReference>
<evidence type="ECO:0000313" key="7">
    <source>
        <dbReference type="EMBL" id="MBB5139028.1"/>
    </source>
</evidence>
<proteinExistence type="inferred from homology"/>
<keyword evidence="3" id="KW-0408">Iron</keyword>
<dbReference type="RefSeq" id="WP_185055885.1">
    <property type="nucleotide sequence ID" value="NZ_BAABIX010000016.1"/>
</dbReference>
<dbReference type="GO" id="GO:0016787">
    <property type="term" value="F:hydrolase activity"/>
    <property type="evidence" value="ECO:0007669"/>
    <property type="project" value="UniProtKB-KW"/>
</dbReference>
<dbReference type="GO" id="GO:0046872">
    <property type="term" value="F:metal ion binding"/>
    <property type="evidence" value="ECO:0007669"/>
    <property type="project" value="UniProtKB-KW"/>
</dbReference>
<dbReference type="Proteomes" id="UP000578449">
    <property type="component" value="Unassembled WGS sequence"/>
</dbReference>
<sequence length="286" mass="30576">MAALRLAVITDSHLCSPGTPYGRWHDRLLLPESWTLWDQAVNAVATSDADAVVLLGDVTNFAEPDMLARALRELARAGKPIVAVAGNHDVGPSGDALAQVVAGSPERVATVPGLTPCEIPGLPGFRFAGIPIGRTPEGGYAVAGPGVGEAAPDRPLIVLTHYPLIDIKADFISQNLKYPDLLAGAPAVAHDLQRRDRPVIVLHGHVHRQHATHRAKLLHLGMAPLIERPHAVTFLTLRDGPAGPSAHRETTPLRAAPDPADAREHWLLQDGRWVLSPTPPAQRVRP</sequence>
<dbReference type="InterPro" id="IPR050884">
    <property type="entry name" value="CNP_phosphodiesterase-III"/>
</dbReference>
<evidence type="ECO:0000256" key="2">
    <source>
        <dbReference type="ARBA" id="ARBA00022801"/>
    </source>
</evidence>
<dbReference type="SUPFAM" id="SSF56300">
    <property type="entry name" value="Metallo-dependent phosphatases"/>
    <property type="match status" value="1"/>
</dbReference>
<evidence type="ECO:0000259" key="6">
    <source>
        <dbReference type="Pfam" id="PF00149"/>
    </source>
</evidence>
<comment type="similarity">
    <text evidence="4">Belongs to the cyclic nucleotide phosphodiesterase class-III family.</text>
</comment>
<dbReference type="EMBL" id="JACHGN010000027">
    <property type="protein sequence ID" value="MBB5139028.1"/>
    <property type="molecule type" value="Genomic_DNA"/>
</dbReference>
<gene>
    <name evidence="7" type="ORF">HNP84_008791</name>
</gene>
<evidence type="ECO:0000256" key="3">
    <source>
        <dbReference type="ARBA" id="ARBA00023004"/>
    </source>
</evidence>
<dbReference type="PANTHER" id="PTHR42988:SF2">
    <property type="entry name" value="CYCLIC NUCLEOTIDE PHOSPHODIESTERASE CBUA0032-RELATED"/>
    <property type="match status" value="1"/>
</dbReference>
<dbReference type="Gene3D" id="3.30.750.180">
    <property type="entry name" value="GpdQ, beta-strand dimerisation domain"/>
    <property type="match status" value="1"/>
</dbReference>
<feature type="region of interest" description="Disordered" evidence="5">
    <location>
        <begin position="239"/>
        <end position="258"/>
    </location>
</feature>
<keyword evidence="2" id="KW-0378">Hydrolase</keyword>
<dbReference type="PANTHER" id="PTHR42988">
    <property type="entry name" value="PHOSPHOHYDROLASE"/>
    <property type="match status" value="1"/>
</dbReference>
<keyword evidence="1" id="KW-0479">Metal-binding</keyword>
<comment type="caution">
    <text evidence="7">The sequence shown here is derived from an EMBL/GenBank/DDBJ whole genome shotgun (WGS) entry which is preliminary data.</text>
</comment>
<name>A0A840PHJ5_9ACTN</name>
<dbReference type="AlphaFoldDB" id="A0A840PHJ5"/>
<dbReference type="InterPro" id="IPR042281">
    <property type="entry name" value="GpdQ_beta-strand"/>
</dbReference>
<protein>
    <submittedName>
        <fullName evidence="7">3',5'-cyclic AMP phosphodiesterase CpdA</fullName>
    </submittedName>
</protein>
<reference evidence="7 8" key="1">
    <citation type="submission" date="2020-08" db="EMBL/GenBank/DDBJ databases">
        <title>Genomic Encyclopedia of Type Strains, Phase IV (KMG-IV): sequencing the most valuable type-strain genomes for metagenomic binning, comparative biology and taxonomic classification.</title>
        <authorList>
            <person name="Goeker M."/>
        </authorList>
    </citation>
    <scope>NUCLEOTIDE SEQUENCE [LARGE SCALE GENOMIC DNA]</scope>
    <source>
        <strain evidence="7 8">DSM 45615</strain>
    </source>
</reference>
<organism evidence="7 8">
    <name type="scientific">Thermocatellispora tengchongensis</name>
    <dbReference type="NCBI Taxonomy" id="1073253"/>
    <lineage>
        <taxon>Bacteria</taxon>
        <taxon>Bacillati</taxon>
        <taxon>Actinomycetota</taxon>
        <taxon>Actinomycetes</taxon>
        <taxon>Streptosporangiales</taxon>
        <taxon>Streptosporangiaceae</taxon>
        <taxon>Thermocatellispora</taxon>
    </lineage>
</organism>
<evidence type="ECO:0000313" key="8">
    <source>
        <dbReference type="Proteomes" id="UP000578449"/>
    </source>
</evidence>
<dbReference type="InterPro" id="IPR029052">
    <property type="entry name" value="Metallo-depent_PP-like"/>
</dbReference>
<keyword evidence="8" id="KW-1185">Reference proteome</keyword>
<accession>A0A840PHJ5</accession>
<evidence type="ECO:0000256" key="4">
    <source>
        <dbReference type="ARBA" id="ARBA00025742"/>
    </source>
</evidence>
<dbReference type="InterPro" id="IPR004843">
    <property type="entry name" value="Calcineurin-like_PHP"/>
</dbReference>
<evidence type="ECO:0000256" key="5">
    <source>
        <dbReference type="SAM" id="MobiDB-lite"/>
    </source>
</evidence>